<comment type="pathway">
    <text evidence="2 8">Glycolipid biosynthesis; glycosylphosphatidylinositol-anchor biosynthesis.</text>
</comment>
<dbReference type="EMBL" id="ALBS01000090">
    <property type="protein sequence ID" value="EJT50774.1"/>
    <property type="molecule type" value="Genomic_DNA"/>
</dbReference>
<feature type="transmembrane region" description="Helical" evidence="8">
    <location>
        <begin position="368"/>
        <end position="390"/>
    </location>
</feature>
<feature type="transmembrane region" description="Helical" evidence="8">
    <location>
        <begin position="189"/>
        <end position="211"/>
    </location>
</feature>
<feature type="transmembrane region" description="Helical" evidence="8">
    <location>
        <begin position="285"/>
        <end position="308"/>
    </location>
</feature>
<dbReference type="Proteomes" id="UP000002748">
    <property type="component" value="Unassembled WGS sequence"/>
</dbReference>
<feature type="transmembrane region" description="Helical" evidence="8">
    <location>
        <begin position="223"/>
        <end position="241"/>
    </location>
</feature>
<keyword evidence="8" id="KW-0256">Endoplasmic reticulum</keyword>
<keyword evidence="5 8" id="KW-0812">Transmembrane</keyword>
<evidence type="ECO:0000313" key="10">
    <source>
        <dbReference type="EMBL" id="EJT50774.1"/>
    </source>
</evidence>
<comment type="subcellular location">
    <subcellularLocation>
        <location evidence="8">Endoplasmic reticulum membrane</location>
        <topology evidence="8">Multi-pass membrane protein</topology>
    </subcellularLocation>
    <subcellularLocation>
        <location evidence="1">Membrane</location>
        <topology evidence="1">Multi-pass membrane protein</topology>
    </subcellularLocation>
</comment>
<comment type="similarity">
    <text evidence="3 8">Belongs to the PIGW family.</text>
</comment>
<evidence type="ECO:0000256" key="6">
    <source>
        <dbReference type="ARBA" id="ARBA00022989"/>
    </source>
</evidence>
<evidence type="ECO:0000256" key="4">
    <source>
        <dbReference type="ARBA" id="ARBA00022502"/>
    </source>
</evidence>
<keyword evidence="4 8" id="KW-0337">GPI-anchor biosynthesis</keyword>
<keyword evidence="8" id="KW-0808">Transferase</keyword>
<evidence type="ECO:0000256" key="9">
    <source>
        <dbReference type="SAM" id="MobiDB-lite"/>
    </source>
</evidence>
<evidence type="ECO:0000256" key="3">
    <source>
        <dbReference type="ARBA" id="ARBA00007559"/>
    </source>
</evidence>
<comment type="caution">
    <text evidence="10">The sequence shown here is derived from an EMBL/GenBank/DDBJ whole genome shotgun (WGS) entry which is preliminary data.</text>
</comment>
<proteinExistence type="inferred from homology"/>
<feature type="transmembrane region" description="Helical" evidence="8">
    <location>
        <begin position="253"/>
        <end position="273"/>
    </location>
</feature>
<keyword evidence="8" id="KW-0012">Acyltransferase</keyword>
<dbReference type="GO" id="GO:0006506">
    <property type="term" value="P:GPI anchor biosynthetic process"/>
    <property type="evidence" value="ECO:0007669"/>
    <property type="project" value="UniProtKB-UniPathway"/>
</dbReference>
<evidence type="ECO:0000256" key="5">
    <source>
        <dbReference type="ARBA" id="ARBA00022692"/>
    </source>
</evidence>
<dbReference type="GO" id="GO:0072659">
    <property type="term" value="P:protein localization to plasma membrane"/>
    <property type="evidence" value="ECO:0007669"/>
    <property type="project" value="TreeGrafter"/>
</dbReference>
<dbReference type="InterPro" id="IPR009447">
    <property type="entry name" value="PIGW/GWT1"/>
</dbReference>
<dbReference type="Pfam" id="PF06423">
    <property type="entry name" value="GWT1"/>
    <property type="match status" value="1"/>
</dbReference>
<dbReference type="KEGG" id="tasa:A1Q1_08100"/>
<evidence type="ECO:0000256" key="2">
    <source>
        <dbReference type="ARBA" id="ARBA00004687"/>
    </source>
</evidence>
<feature type="transmembrane region" description="Helical" evidence="8">
    <location>
        <begin position="402"/>
        <end position="424"/>
    </location>
</feature>
<dbReference type="OrthoDB" id="15270at2759"/>
<evidence type="ECO:0000256" key="8">
    <source>
        <dbReference type="RuleBase" id="RU280819"/>
    </source>
</evidence>
<dbReference type="PANTHER" id="PTHR20661:SF0">
    <property type="entry name" value="PHOSPHATIDYLINOSITOL-GLYCAN BIOSYNTHESIS CLASS W PROTEIN"/>
    <property type="match status" value="1"/>
</dbReference>
<accession>J6F1E3</accession>
<feature type="transmembrane region" description="Helical" evidence="8">
    <location>
        <begin position="472"/>
        <end position="490"/>
    </location>
</feature>
<organism evidence="10 11">
    <name type="scientific">Trichosporon asahii var. asahii (strain ATCC 90039 / CBS 2479 / JCM 2466 / KCTC 7840 / NBRC 103889/ NCYC 2677 / UAMH 7654)</name>
    <name type="common">Yeast</name>
    <dbReference type="NCBI Taxonomy" id="1186058"/>
    <lineage>
        <taxon>Eukaryota</taxon>
        <taxon>Fungi</taxon>
        <taxon>Dikarya</taxon>
        <taxon>Basidiomycota</taxon>
        <taxon>Agaricomycotina</taxon>
        <taxon>Tremellomycetes</taxon>
        <taxon>Trichosporonales</taxon>
        <taxon>Trichosporonaceae</taxon>
        <taxon>Trichosporon</taxon>
    </lineage>
</organism>
<protein>
    <recommendedName>
        <fullName evidence="8">GPI-anchored wall transfer protein</fullName>
        <ecNumber evidence="8">2.3.-.-</ecNumber>
    </recommendedName>
</protein>
<reference evidence="10 11" key="1">
    <citation type="journal article" date="2012" name="Eukaryot. Cell">
        <title>Draft genome sequence of CBS 2479, the standard type strain of Trichosporon asahii.</title>
        <authorList>
            <person name="Yang R.Y."/>
            <person name="Li H.T."/>
            <person name="Zhu H."/>
            <person name="Zhou G.P."/>
            <person name="Wang M."/>
            <person name="Wang L."/>
        </authorList>
    </citation>
    <scope>NUCLEOTIDE SEQUENCE [LARGE SCALE GENOMIC DNA]</scope>
    <source>
        <strain evidence="11">ATCC 90039 / CBS 2479 / JCM 2466 / KCTC 7840 / NCYC 2677 / UAMH 7654</strain>
    </source>
</reference>
<dbReference type="UniPathway" id="UPA00196"/>
<dbReference type="EC" id="2.3.-.-" evidence="8"/>
<dbReference type="GeneID" id="25991612"/>
<dbReference type="RefSeq" id="XP_014181722.1">
    <property type="nucleotide sequence ID" value="XM_014326247.1"/>
</dbReference>
<name>J6F1E3_TRIAS</name>
<feature type="transmembrane region" description="Helical" evidence="8">
    <location>
        <begin position="6"/>
        <end position="35"/>
    </location>
</feature>
<evidence type="ECO:0000256" key="7">
    <source>
        <dbReference type="ARBA" id="ARBA00023136"/>
    </source>
</evidence>
<feature type="compositionally biased region" description="Low complexity" evidence="9">
    <location>
        <begin position="87"/>
        <end position="98"/>
    </location>
</feature>
<feature type="transmembrane region" description="Helical" evidence="8">
    <location>
        <begin position="156"/>
        <end position="177"/>
    </location>
</feature>
<dbReference type="GO" id="GO:0032216">
    <property type="term" value="F:glucosaminyl-phosphatidylinositol O-acyltransferase activity"/>
    <property type="evidence" value="ECO:0007669"/>
    <property type="project" value="TreeGrafter"/>
</dbReference>
<feature type="region of interest" description="Disordered" evidence="9">
    <location>
        <begin position="46"/>
        <end position="145"/>
    </location>
</feature>
<dbReference type="HOGENOM" id="CLU_020802_1_0_1"/>
<dbReference type="VEuPathDB" id="FungiDB:A1Q1_08100"/>
<sequence length="497" mass="53756">MVLPLLLAVTLFSTLGTALALNVFLAGVGILGGALGRRRGIVREKPKGRWLDESDSDEDGPSGTPVVAHRAKPPSLVLAEEKPLPTPISRSSSLSSPISRRRTSPSPDGSFSVDMPDSPTDWSYPPTIKEPVPRNKRRQEVAPAPKPSGHIPFLSVYRAHMMVMTVLCILAVDFPVFPRILGKCESFGTSLMDVGVGSFVFSLGIVSSRAFNRASGAGAALKSLRAAVPVLALGLVRLMMVKGAEYPEHVTEYGVHWNFFFTLGLVPAISAFLRPLRRLNVKWTTVGLIIAVLYQLVLSRTSLQSFLLSDSRPGLLGENKEGIASLPGYIAFFLIGLSIGEHILRLGDTKADSPEEASEKLAKRKTELMLELLGYAAASWLAIWALKWLGVPVSRRFANLPYVLWTTAYNTSYLAGFLALELALFPNGSADACPPLLEAVNRNGLAVFLLANLMTGLVNVSMQTMYASHATALTVLAAYSAGICAIAWAIRRYRIKI</sequence>
<feature type="transmembrane region" description="Helical" evidence="8">
    <location>
        <begin position="328"/>
        <end position="347"/>
    </location>
</feature>
<keyword evidence="6 8" id="KW-1133">Transmembrane helix</keyword>
<feature type="transmembrane region" description="Helical" evidence="8">
    <location>
        <begin position="445"/>
        <end position="466"/>
    </location>
</feature>
<dbReference type="GO" id="GO:0005789">
    <property type="term" value="C:endoplasmic reticulum membrane"/>
    <property type="evidence" value="ECO:0007669"/>
    <property type="project" value="UniProtKB-SubCell"/>
</dbReference>
<dbReference type="PANTHER" id="PTHR20661">
    <property type="entry name" value="PHOSPHATIDYLINOSITOL-GLYCAN BIOSYNTHESIS CLASS W PROTEIN"/>
    <property type="match status" value="1"/>
</dbReference>
<dbReference type="AlphaFoldDB" id="J6F1E3"/>
<evidence type="ECO:0000256" key="1">
    <source>
        <dbReference type="ARBA" id="ARBA00004141"/>
    </source>
</evidence>
<evidence type="ECO:0000313" key="11">
    <source>
        <dbReference type="Proteomes" id="UP000002748"/>
    </source>
</evidence>
<comment type="function">
    <text evidence="8">A acetyltransferase, which acetylates the inositol ring of phosphatidylinositol during biosynthesis of GPI-anchor.</text>
</comment>
<keyword evidence="7 8" id="KW-0472">Membrane</keyword>
<gene>
    <name evidence="10" type="ORF">A1Q1_08100</name>
</gene>